<gene>
    <name evidence="1" type="ordered locus">YpsIP31758_2673</name>
</gene>
<dbReference type="HOGENOM" id="CLU_3105558_0_0_6"/>
<organism evidence="1 2">
    <name type="scientific">Yersinia pseudotuberculosis serotype O:1b (strain IP 31758)</name>
    <dbReference type="NCBI Taxonomy" id="349747"/>
    <lineage>
        <taxon>Bacteria</taxon>
        <taxon>Pseudomonadati</taxon>
        <taxon>Pseudomonadota</taxon>
        <taxon>Gammaproteobacteria</taxon>
        <taxon>Enterobacterales</taxon>
        <taxon>Yersiniaceae</taxon>
        <taxon>Yersinia</taxon>
    </lineage>
</organism>
<name>A0A0U1R2J1_YERP3</name>
<dbReference type="Proteomes" id="UP000002412">
    <property type="component" value="Chromosome"/>
</dbReference>
<sequence>MLRAGLYFERCQISANSVSDRRGSITNDSGIWIFAMKKTSHEIAVVGDMKL</sequence>
<reference evidence="1 2" key="1">
    <citation type="journal article" date="2007" name="PLoS Genet.">
        <title>The complete genome sequence of Yersinia pseudotuberculosis IP31758, the causative agent of Far East scarlet-like fever.</title>
        <authorList>
            <person name="Eppinger M."/>
            <person name="Rosovitz M.J."/>
            <person name="Fricke W.F."/>
            <person name="Rasko D.A."/>
            <person name="Kokorina G."/>
            <person name="Fayolle C."/>
            <person name="Lindler L.E."/>
            <person name="Carniel E."/>
            <person name="Ravel J."/>
        </authorList>
    </citation>
    <scope>NUCLEOTIDE SEQUENCE [LARGE SCALE GENOMIC DNA]</scope>
    <source>
        <strain evidence="1 2">IP 31758</strain>
    </source>
</reference>
<evidence type="ECO:0000313" key="1">
    <source>
        <dbReference type="EMBL" id="ABS49492.1"/>
    </source>
</evidence>
<evidence type="ECO:0000313" key="2">
    <source>
        <dbReference type="Proteomes" id="UP000002412"/>
    </source>
</evidence>
<accession>A0A0U1R2J1</accession>
<dbReference type="KEGG" id="ypi:YpsIP31758_2673"/>
<dbReference type="AlphaFoldDB" id="A0A0U1R2J1"/>
<proteinExistence type="predicted"/>
<protein>
    <submittedName>
        <fullName evidence="1">Uncharacterized protein</fullName>
    </submittedName>
</protein>
<dbReference type="EMBL" id="CP000720">
    <property type="protein sequence ID" value="ABS49492.1"/>
    <property type="molecule type" value="Genomic_DNA"/>
</dbReference>